<keyword evidence="2" id="KW-1185">Reference proteome</keyword>
<name>A0A5A7QXI5_STRAF</name>
<dbReference type="Proteomes" id="UP000325081">
    <property type="component" value="Unassembled WGS sequence"/>
</dbReference>
<evidence type="ECO:0000313" key="2">
    <source>
        <dbReference type="Proteomes" id="UP000325081"/>
    </source>
</evidence>
<accession>A0A5A7QXI5</accession>
<reference evidence="2" key="1">
    <citation type="journal article" date="2019" name="Curr. Biol.">
        <title>Genome Sequence of Striga asiatica Provides Insight into the Evolution of Plant Parasitism.</title>
        <authorList>
            <person name="Yoshida S."/>
            <person name="Kim S."/>
            <person name="Wafula E.K."/>
            <person name="Tanskanen J."/>
            <person name="Kim Y.M."/>
            <person name="Honaas L."/>
            <person name="Yang Z."/>
            <person name="Spallek T."/>
            <person name="Conn C.E."/>
            <person name="Ichihashi Y."/>
            <person name="Cheong K."/>
            <person name="Cui S."/>
            <person name="Der J.P."/>
            <person name="Gundlach H."/>
            <person name="Jiao Y."/>
            <person name="Hori C."/>
            <person name="Ishida J.K."/>
            <person name="Kasahara H."/>
            <person name="Kiba T."/>
            <person name="Kim M.S."/>
            <person name="Koo N."/>
            <person name="Laohavisit A."/>
            <person name="Lee Y.H."/>
            <person name="Lumba S."/>
            <person name="McCourt P."/>
            <person name="Mortimer J.C."/>
            <person name="Mutuku J.M."/>
            <person name="Nomura T."/>
            <person name="Sasaki-Sekimoto Y."/>
            <person name="Seto Y."/>
            <person name="Wang Y."/>
            <person name="Wakatake T."/>
            <person name="Sakakibara H."/>
            <person name="Demura T."/>
            <person name="Yamaguchi S."/>
            <person name="Yoneyama K."/>
            <person name="Manabe R.I."/>
            <person name="Nelson D.C."/>
            <person name="Schulman A.H."/>
            <person name="Timko M.P."/>
            <person name="dePamphilis C.W."/>
            <person name="Choi D."/>
            <person name="Shirasu K."/>
        </authorList>
    </citation>
    <scope>NUCLEOTIDE SEQUENCE [LARGE SCALE GENOMIC DNA]</scope>
    <source>
        <strain evidence="2">cv. UVA1</strain>
    </source>
</reference>
<organism evidence="1 2">
    <name type="scientific">Striga asiatica</name>
    <name type="common">Asiatic witchweed</name>
    <name type="synonym">Buchnera asiatica</name>
    <dbReference type="NCBI Taxonomy" id="4170"/>
    <lineage>
        <taxon>Eukaryota</taxon>
        <taxon>Viridiplantae</taxon>
        <taxon>Streptophyta</taxon>
        <taxon>Embryophyta</taxon>
        <taxon>Tracheophyta</taxon>
        <taxon>Spermatophyta</taxon>
        <taxon>Magnoliopsida</taxon>
        <taxon>eudicotyledons</taxon>
        <taxon>Gunneridae</taxon>
        <taxon>Pentapetalae</taxon>
        <taxon>asterids</taxon>
        <taxon>lamiids</taxon>
        <taxon>Lamiales</taxon>
        <taxon>Orobanchaceae</taxon>
        <taxon>Buchnereae</taxon>
        <taxon>Striga</taxon>
    </lineage>
</organism>
<gene>
    <name evidence="1" type="ORF">STAS_27362</name>
</gene>
<protein>
    <submittedName>
        <fullName evidence="1">Lipoyl synthase</fullName>
    </submittedName>
</protein>
<sequence>MCRNYCLRSVEESNRNFQDVFEISLCPVHLLPRSPHISFQQHHSLRRRFRERHLHCPVKGEELHHPPAASVLPAGSTASISCLFSFAVDMFVFLITSKGANFTGLPIEVPYYHAVEFNF</sequence>
<proteinExistence type="predicted"/>
<dbReference type="EMBL" id="BKCP01009070">
    <property type="protein sequence ID" value="GER50075.1"/>
    <property type="molecule type" value="Genomic_DNA"/>
</dbReference>
<comment type="caution">
    <text evidence="1">The sequence shown here is derived from an EMBL/GenBank/DDBJ whole genome shotgun (WGS) entry which is preliminary data.</text>
</comment>
<dbReference type="AlphaFoldDB" id="A0A5A7QXI5"/>
<evidence type="ECO:0000313" key="1">
    <source>
        <dbReference type="EMBL" id="GER50075.1"/>
    </source>
</evidence>